<dbReference type="SUPFAM" id="SSF52540">
    <property type="entry name" value="P-loop containing nucleoside triphosphate hydrolases"/>
    <property type="match status" value="1"/>
</dbReference>
<name>A0A1M7S3T2_9ACTN</name>
<accession>A0A1M7S3T2</accession>
<dbReference type="InterPro" id="IPR027417">
    <property type="entry name" value="P-loop_NTPase"/>
</dbReference>
<reference evidence="1 2" key="1">
    <citation type="submission" date="2016-12" db="EMBL/GenBank/DDBJ databases">
        <authorList>
            <person name="Song W.-J."/>
            <person name="Kurnit D.M."/>
        </authorList>
    </citation>
    <scope>NUCLEOTIDE SEQUENCE [LARGE SCALE GENOMIC DNA]</scope>
    <source>
        <strain evidence="1 2">DSM 43162</strain>
    </source>
</reference>
<proteinExistence type="predicted"/>
<dbReference type="OrthoDB" id="491589at2"/>
<organism evidence="1 2">
    <name type="scientific">Geodermatophilus obscurus</name>
    <dbReference type="NCBI Taxonomy" id="1861"/>
    <lineage>
        <taxon>Bacteria</taxon>
        <taxon>Bacillati</taxon>
        <taxon>Actinomycetota</taxon>
        <taxon>Actinomycetes</taxon>
        <taxon>Geodermatophilales</taxon>
        <taxon>Geodermatophilaceae</taxon>
        <taxon>Geodermatophilus</taxon>
    </lineage>
</organism>
<dbReference type="Gene3D" id="3.40.50.300">
    <property type="entry name" value="P-loop containing nucleotide triphosphate hydrolases"/>
    <property type="match status" value="1"/>
</dbReference>
<dbReference type="RefSeq" id="WP_141242868.1">
    <property type="nucleotide sequence ID" value="NZ_FRDM01000001.1"/>
</dbReference>
<protein>
    <submittedName>
        <fullName evidence="1">Uncharacterized protein</fullName>
    </submittedName>
</protein>
<evidence type="ECO:0000313" key="1">
    <source>
        <dbReference type="EMBL" id="SHN53148.1"/>
    </source>
</evidence>
<gene>
    <name evidence="1" type="ORF">SAMN05660350_00465</name>
</gene>
<dbReference type="EMBL" id="FRDM01000001">
    <property type="protein sequence ID" value="SHN53148.1"/>
    <property type="molecule type" value="Genomic_DNA"/>
</dbReference>
<sequence length="408" mass="44780">METLDVHALGPSGSGKTVFMASLYSRLRIRRSDLAFYLKTDHDTSLDLNAVFNRIANPDESWPEASQDVQEWRFSVAVPSSGADFEPLRVSYLDYPGGVLTNPQAAADGRIRSLLDRLRSAHGLLVLLDGMAVNDLMAGRPTGQRYLDFDLTSSLEIAQQSRCPIHFLVTKWDLLEKAYSLGSIRDRLLDDENFNDLIAAKARDVGATIRLIPVSSVGSGFAELTPEGGMRKTGVRARPYNVEIPLVAVLPDFMQFAYQEVARREASLEDAPGGSSRIQALMSSPDASAKIGTYAAQILRRIAPTVGGRLLQHNPALAALIANDPETVAKALTGLADRLLKLRQEREGSGRAAFLDDLHRRRLAVHSEREAYEVLERQFTTILDEFELHHPDSVLSAGTRSFLQGAAG</sequence>
<dbReference type="AlphaFoldDB" id="A0A1M7S3T2"/>
<dbReference type="Proteomes" id="UP000184428">
    <property type="component" value="Unassembled WGS sequence"/>
</dbReference>
<evidence type="ECO:0000313" key="2">
    <source>
        <dbReference type="Proteomes" id="UP000184428"/>
    </source>
</evidence>